<evidence type="ECO:0000256" key="1">
    <source>
        <dbReference type="SAM" id="MobiDB-lite"/>
    </source>
</evidence>
<feature type="region of interest" description="Disordered" evidence="1">
    <location>
        <begin position="209"/>
        <end position="272"/>
    </location>
</feature>
<accession>A0A1A8I458</accession>
<feature type="compositionally biased region" description="Gly residues" evidence="1">
    <location>
        <begin position="256"/>
        <end position="266"/>
    </location>
</feature>
<evidence type="ECO:0000256" key="2">
    <source>
        <dbReference type="SAM" id="Phobius"/>
    </source>
</evidence>
<feature type="transmembrane region" description="Helical" evidence="2">
    <location>
        <begin position="344"/>
        <end position="361"/>
    </location>
</feature>
<keyword evidence="2" id="KW-1133">Transmembrane helix</keyword>
<evidence type="ECO:0000313" key="3">
    <source>
        <dbReference type="EMBL" id="SBQ92280.1"/>
    </source>
</evidence>
<proteinExistence type="predicted"/>
<keyword evidence="2" id="KW-0472">Membrane</keyword>
<evidence type="ECO:0008006" key="4">
    <source>
        <dbReference type="Google" id="ProtNLM"/>
    </source>
</evidence>
<reference evidence="3" key="2">
    <citation type="submission" date="2016-06" db="EMBL/GenBank/DDBJ databases">
        <title>The genome of a short-lived fish provides insights into sex chromosome evolution and the genetic control of aging.</title>
        <authorList>
            <person name="Reichwald K."/>
            <person name="Felder M."/>
            <person name="Petzold A."/>
            <person name="Koch P."/>
            <person name="Groth M."/>
            <person name="Platzer M."/>
        </authorList>
    </citation>
    <scope>NUCLEOTIDE SEQUENCE</scope>
    <source>
        <tissue evidence="3">Brain</tissue>
    </source>
</reference>
<dbReference type="EMBL" id="HAED01006249">
    <property type="protein sequence ID" value="SBQ92280.1"/>
    <property type="molecule type" value="Transcribed_RNA"/>
</dbReference>
<gene>
    <name evidence="3" type="primary">Nfu_g_1_011207</name>
</gene>
<reference evidence="3" key="1">
    <citation type="submission" date="2016-05" db="EMBL/GenBank/DDBJ databases">
        <authorList>
            <person name="Lavstsen T."/>
            <person name="Jespersen J.S."/>
        </authorList>
    </citation>
    <scope>NUCLEOTIDE SEQUENCE</scope>
    <source>
        <tissue evidence="3">Brain</tissue>
    </source>
</reference>
<dbReference type="AlphaFoldDB" id="A0A1A8I458"/>
<feature type="compositionally biased region" description="Basic and acidic residues" evidence="1">
    <location>
        <begin position="232"/>
        <end position="241"/>
    </location>
</feature>
<organism evidence="3">
    <name type="scientific">Nothobranchius kuhntae</name>
    <name type="common">Beira killifish</name>
    <dbReference type="NCBI Taxonomy" id="321403"/>
    <lineage>
        <taxon>Eukaryota</taxon>
        <taxon>Metazoa</taxon>
        <taxon>Chordata</taxon>
        <taxon>Craniata</taxon>
        <taxon>Vertebrata</taxon>
        <taxon>Euteleostomi</taxon>
        <taxon>Actinopterygii</taxon>
        <taxon>Neopterygii</taxon>
        <taxon>Teleostei</taxon>
        <taxon>Neoteleostei</taxon>
        <taxon>Acanthomorphata</taxon>
        <taxon>Ovalentaria</taxon>
        <taxon>Atherinomorphae</taxon>
        <taxon>Cyprinodontiformes</taxon>
        <taxon>Nothobranchiidae</taxon>
        <taxon>Nothobranchius</taxon>
    </lineage>
</organism>
<feature type="non-terminal residue" evidence="3">
    <location>
        <position position="1"/>
    </location>
</feature>
<name>A0A1A8I458_NOTKU</name>
<sequence>AGEKVSKLTAVSHRAGRLQLYRTPDRGLRLLLEAHAGSGPCYGTARSGSSDTLSGCCGCHSQPPQKWLLPALLRGDAEILQFVQAGHVWTVCSTSSWLLGPSGTLQMVIDTMPMNHTTASFFHHFEPLYSVIGDMPRPPASLLTHLAESGIPEPLLITSDSESDIFCDSVDSVEQLSSMTIQASKSLSVYNGQEVCPGEGHRQVSHLEGRQAGAGQGGEGAEYRRGQRPPRRSREPGREACYRPAPTGEPRQAPQGGAGGSGQRGGDGSEGRAERLHDAYLQQQVILALRRLREDMGSVMERLEVVERLAASHAPGSEWRTCLQCATSQQEETWWPFDMSGPTVLLFLLWPFVAQGLVYMLKKAHQKSRTPL</sequence>
<keyword evidence="2" id="KW-0812">Transmembrane</keyword>
<protein>
    <recommendedName>
        <fullName evidence="4">Acyl-CoA binding domain containing 4</fullName>
    </recommendedName>
</protein>